<dbReference type="AlphaFoldDB" id="A0A843TES0"/>
<dbReference type="GO" id="GO:0016926">
    <property type="term" value="P:protein desumoylation"/>
    <property type="evidence" value="ECO:0007669"/>
    <property type="project" value="UniProtKB-ARBA"/>
</dbReference>
<name>A0A843TES0_COLES</name>
<feature type="region of interest" description="Disordered" evidence="9">
    <location>
        <begin position="322"/>
        <end position="344"/>
    </location>
</feature>
<dbReference type="PANTHER" id="PTHR46915">
    <property type="entry name" value="UBIQUITIN-LIKE PROTEASE 4-RELATED"/>
    <property type="match status" value="1"/>
</dbReference>
<dbReference type="GO" id="GO:0006508">
    <property type="term" value="P:proteolysis"/>
    <property type="evidence" value="ECO:0007669"/>
    <property type="project" value="UniProtKB-KW"/>
</dbReference>
<evidence type="ECO:0000259" key="11">
    <source>
        <dbReference type="PROSITE" id="PS50808"/>
    </source>
</evidence>
<dbReference type="EMBL" id="NMUH01000006">
    <property type="protein sequence ID" value="MQL68023.1"/>
    <property type="molecule type" value="Genomic_DNA"/>
</dbReference>
<dbReference type="SUPFAM" id="SSF54001">
    <property type="entry name" value="Cysteine proteinases"/>
    <property type="match status" value="1"/>
</dbReference>
<evidence type="ECO:0000313" key="12">
    <source>
        <dbReference type="EMBL" id="MQL68023.1"/>
    </source>
</evidence>
<keyword evidence="2" id="KW-0645">Protease</keyword>
<accession>A0A843TES0</accession>
<dbReference type="PROSITE" id="PS50600">
    <property type="entry name" value="ULP_PROTEASE"/>
    <property type="match status" value="1"/>
</dbReference>
<dbReference type="Proteomes" id="UP000652761">
    <property type="component" value="Unassembled WGS sequence"/>
</dbReference>
<comment type="similarity">
    <text evidence="1">Belongs to the peptidase C48 family.</text>
</comment>
<evidence type="ECO:0000256" key="5">
    <source>
        <dbReference type="ARBA" id="ARBA00022801"/>
    </source>
</evidence>
<dbReference type="PANTHER" id="PTHR46915:SF6">
    <property type="entry name" value="CYSTEINE PROTEINASES SUPERFAMILY PROTEIN"/>
    <property type="match status" value="1"/>
</dbReference>
<dbReference type="PROSITE" id="PS50808">
    <property type="entry name" value="ZF_BED"/>
    <property type="match status" value="1"/>
</dbReference>
<keyword evidence="13" id="KW-1185">Reference proteome</keyword>
<evidence type="ECO:0000256" key="8">
    <source>
        <dbReference type="PROSITE-ProRule" id="PRU00027"/>
    </source>
</evidence>
<dbReference type="InterPro" id="IPR003653">
    <property type="entry name" value="Peptidase_C48_C"/>
</dbReference>
<comment type="caution">
    <text evidence="12">The sequence shown here is derived from an EMBL/GenBank/DDBJ whole genome shotgun (WGS) entry which is preliminary data.</text>
</comment>
<organism evidence="12 13">
    <name type="scientific">Colocasia esculenta</name>
    <name type="common">Wild taro</name>
    <name type="synonym">Arum esculentum</name>
    <dbReference type="NCBI Taxonomy" id="4460"/>
    <lineage>
        <taxon>Eukaryota</taxon>
        <taxon>Viridiplantae</taxon>
        <taxon>Streptophyta</taxon>
        <taxon>Embryophyta</taxon>
        <taxon>Tracheophyta</taxon>
        <taxon>Spermatophyta</taxon>
        <taxon>Magnoliopsida</taxon>
        <taxon>Liliopsida</taxon>
        <taxon>Araceae</taxon>
        <taxon>Aroideae</taxon>
        <taxon>Colocasieae</taxon>
        <taxon>Colocasia</taxon>
    </lineage>
</organism>
<evidence type="ECO:0000256" key="7">
    <source>
        <dbReference type="ARBA" id="ARBA00022833"/>
    </source>
</evidence>
<keyword evidence="5" id="KW-0378">Hydrolase</keyword>
<evidence type="ECO:0000256" key="9">
    <source>
        <dbReference type="SAM" id="MobiDB-lite"/>
    </source>
</evidence>
<gene>
    <name evidence="12" type="ORF">Taro_000315</name>
</gene>
<keyword evidence="3" id="KW-0479">Metal-binding</keyword>
<evidence type="ECO:0008006" key="14">
    <source>
        <dbReference type="Google" id="ProtNLM"/>
    </source>
</evidence>
<feature type="region of interest" description="Disordered" evidence="9">
    <location>
        <begin position="402"/>
        <end position="425"/>
    </location>
</feature>
<dbReference type="GO" id="GO:0003677">
    <property type="term" value="F:DNA binding"/>
    <property type="evidence" value="ECO:0007669"/>
    <property type="project" value="InterPro"/>
</dbReference>
<keyword evidence="7" id="KW-0862">Zinc</keyword>
<evidence type="ECO:0000256" key="1">
    <source>
        <dbReference type="ARBA" id="ARBA00005234"/>
    </source>
</evidence>
<keyword evidence="6" id="KW-0788">Thiol protease</keyword>
<dbReference type="Gene3D" id="3.40.395.10">
    <property type="entry name" value="Adenoviral Proteinase, Chain A"/>
    <property type="match status" value="1"/>
</dbReference>
<dbReference type="GO" id="GO:0008270">
    <property type="term" value="F:zinc ion binding"/>
    <property type="evidence" value="ECO:0007669"/>
    <property type="project" value="UniProtKB-KW"/>
</dbReference>
<dbReference type="InterPro" id="IPR003656">
    <property type="entry name" value="Znf_BED"/>
</dbReference>
<feature type="domain" description="BED-type" evidence="11">
    <location>
        <begin position="139"/>
        <end position="195"/>
    </location>
</feature>
<reference evidence="12" key="1">
    <citation type="submission" date="2017-07" db="EMBL/GenBank/DDBJ databases">
        <title>Taro Niue Genome Assembly and Annotation.</title>
        <authorList>
            <person name="Atibalentja N."/>
            <person name="Keating K."/>
            <person name="Fields C.J."/>
        </authorList>
    </citation>
    <scope>NUCLEOTIDE SEQUENCE</scope>
    <source>
        <strain evidence="12">Niue_2</strain>
        <tissue evidence="12">Leaf</tissue>
    </source>
</reference>
<evidence type="ECO:0000256" key="4">
    <source>
        <dbReference type="ARBA" id="ARBA00022771"/>
    </source>
</evidence>
<dbReference type="GO" id="GO:0008234">
    <property type="term" value="F:cysteine-type peptidase activity"/>
    <property type="evidence" value="ECO:0007669"/>
    <property type="project" value="UniProtKB-KW"/>
</dbReference>
<evidence type="ECO:0000256" key="2">
    <source>
        <dbReference type="ARBA" id="ARBA00022670"/>
    </source>
</evidence>
<protein>
    <recommendedName>
        <fullName evidence="14">Ubiquitin-like protease family profile domain-containing protein</fullName>
    </recommendedName>
</protein>
<proteinExistence type="inferred from homology"/>
<feature type="region of interest" description="Disordered" evidence="9">
    <location>
        <begin position="74"/>
        <end position="93"/>
    </location>
</feature>
<feature type="domain" description="Ubiquitin-like protease family profile" evidence="10">
    <location>
        <begin position="388"/>
        <end position="635"/>
    </location>
</feature>
<evidence type="ECO:0000256" key="6">
    <source>
        <dbReference type="ARBA" id="ARBA00022807"/>
    </source>
</evidence>
<evidence type="ECO:0000256" key="3">
    <source>
        <dbReference type="ARBA" id="ARBA00022723"/>
    </source>
</evidence>
<dbReference type="InterPro" id="IPR038765">
    <property type="entry name" value="Papain-like_cys_pep_sf"/>
</dbReference>
<dbReference type="OrthoDB" id="568156at2759"/>
<evidence type="ECO:0000259" key="10">
    <source>
        <dbReference type="PROSITE" id="PS50600"/>
    </source>
</evidence>
<sequence length="638" mass="72459">MRPDISLFVSRTVFNSDLRGVLGLVRSPCCIVQCIKDVSVPVSVATIVHRLGVRPTEEVFFALQLLSALLPLHSTGEDPDSGGHSPTQPILPPPPPVSFGCDSPFRSPKVPPSAFRLTPPSSDTVVPQAEELLMALRRGPQDVGWQYGESVNERKDHVKCNYCHGVLRGGITRFKKHFVGTIGGIGPCASAPEEVREMIRQKLSEAERKRSRRASTSKLDAYNKRTGKIMTRLAKMELSTSINDQPEFVSDPPLCIPAKERGFGRRKHKDSKQKNKYLTSGNVQTESLCDSPLSVASMEQDIRKKNRIDSKQQKKLTIYGNVQTESASDPRPCIPSKELGSGKRKHVVSEQQKKIRTSGNVQTVSASDLLLFIPSKKRCVRTSEIVQVESVFDSSQCLASKEGTRERKGMDSKQQKKRGSSKEDTMQSFYDSYLPRYTRAKKLRGIKERCRNSEEQKKVDTNAFESFLEYLWSKLSDVKRKTCTYLDCLWFSLYMKGPSSKVLTWIKKKQIFSRKYVFVPIICWRHWSLLILCHFGESFLSKAKRPCMLLLDSLGNINPMRLEPDIRRFVFDIYKSEGCEEEESISKIPLLVPKLTENWFGWEDMENFHKEVLHFASDKYSLECNDGNAAKLRHLSFK</sequence>
<keyword evidence="4 8" id="KW-0863">Zinc-finger</keyword>
<evidence type="ECO:0000313" key="13">
    <source>
        <dbReference type="Proteomes" id="UP000652761"/>
    </source>
</evidence>